<accession>V8I6M4</accession>
<sequence length="603" mass="70665">MMEFCYNIDKIIRGIKGVTMAELVYTYIEKMDTGIKNSEISFSEEHKFRMKERTLFYVENKNKRFFGEKISNLSLLVGKNGIGKSSILDLISFSNKNINLRRGRNSYFNIFHIKDNLFLVDGSPSLIDKIENLSTEKGLFVSVGNNKFVTPSNSQISIELQISLIRSSPIVDWFNRDSYRTLNSHSSPIIRNVKQVESAENVFRFIVEAKNSNVTKQKIFLKVNQKQLYSSNSPAILDELYGNDRIMDIEDVLPEQLKRRLRLKVGENSSSFNSRIVQNYYFRKHKIHFFIVQVLEKYLLNLIEFLEKNGEPRKRIFSIIKESNRVDFNRLREVDLFYLREDYISEQFLKDKIAFLENIVNDLRDWGERINYFEGKSSRGTPFINREDLKTLISNFKNSEEYGHFQGNSYKIEVSSSSLKNKDINFNFIELLMVEFSELFSVQFENLSDGEIVYFNTFSSIFMEIRRASKDGNDCVLVLDEPDLNLHPEWCRRFIDDCITLVNNYSAVNVQFIIATHSPYMISDVPKENVFSLEEKEKMIVIKRAEKTFAANIIDILSDTFFLDYSIGEFARKKLLKRDKEDYQYIDDPVLKTLIERSVEDSD</sequence>
<organism evidence="2 3">
    <name type="scientific">Streptococcus mitis 21/39</name>
    <dbReference type="NCBI Taxonomy" id="1415765"/>
    <lineage>
        <taxon>Bacteria</taxon>
        <taxon>Bacillati</taxon>
        <taxon>Bacillota</taxon>
        <taxon>Bacilli</taxon>
        <taxon>Lactobacillales</taxon>
        <taxon>Streptococcaceae</taxon>
        <taxon>Streptococcus</taxon>
        <taxon>Streptococcus mitis group</taxon>
    </lineage>
</organism>
<feature type="domain" description="Endonuclease GajA/Old nuclease/RecF-like AAA" evidence="1">
    <location>
        <begin position="70"/>
        <end position="522"/>
    </location>
</feature>
<protein>
    <recommendedName>
        <fullName evidence="1">Endonuclease GajA/Old nuclease/RecF-like AAA domain-containing protein</fullName>
    </recommendedName>
</protein>
<dbReference type="InterPro" id="IPR041685">
    <property type="entry name" value="AAA_GajA/Old/RecF-like"/>
</dbReference>
<comment type="caution">
    <text evidence="2">The sequence shown here is derived from an EMBL/GenBank/DDBJ whole genome shotgun (WGS) entry which is preliminary data.</text>
</comment>
<dbReference type="EMBL" id="AYRR01000006">
    <property type="protein sequence ID" value="ETD96301.1"/>
    <property type="molecule type" value="Genomic_DNA"/>
</dbReference>
<dbReference type="PANTHER" id="PTHR32182:SF22">
    <property type="entry name" value="ATP-DEPENDENT ENDONUCLEASE, OLD FAMILY-RELATED"/>
    <property type="match status" value="1"/>
</dbReference>
<dbReference type="AlphaFoldDB" id="V8I6M4"/>
<gene>
    <name evidence="2" type="ORF">U757_05825</name>
</gene>
<dbReference type="InterPro" id="IPR027417">
    <property type="entry name" value="P-loop_NTPase"/>
</dbReference>
<proteinExistence type="predicted"/>
<dbReference type="Pfam" id="PF13175">
    <property type="entry name" value="AAA_15"/>
    <property type="match status" value="1"/>
</dbReference>
<dbReference type="SUPFAM" id="SSF52540">
    <property type="entry name" value="P-loop containing nucleoside triphosphate hydrolases"/>
    <property type="match status" value="1"/>
</dbReference>
<dbReference type="Proteomes" id="UP000018717">
    <property type="component" value="Unassembled WGS sequence"/>
</dbReference>
<evidence type="ECO:0000313" key="2">
    <source>
        <dbReference type="EMBL" id="ETD96301.1"/>
    </source>
</evidence>
<reference evidence="2 3" key="1">
    <citation type="submission" date="2013-11" db="EMBL/GenBank/DDBJ databases">
        <title>Genome sequencing of Streptococcus mitis strains.</title>
        <authorList>
            <person name="Ikryannikova L.N."/>
            <person name="Ilina E.N."/>
            <person name="Kostryukova E.S."/>
            <person name="Karpova I.Y."/>
            <person name="Semashko T.A."/>
            <person name="Larin A.K."/>
            <person name="Ischenko D.S."/>
            <person name="Savinova T.A."/>
            <person name="Dubovickaya V.A."/>
            <person name="Sidorenko S.V."/>
            <person name="Govorun V.M."/>
        </authorList>
    </citation>
    <scope>NUCLEOTIDE SEQUENCE [LARGE SCALE GENOMIC DNA]</scope>
    <source>
        <strain evidence="2 3">21/39</strain>
    </source>
</reference>
<evidence type="ECO:0000313" key="3">
    <source>
        <dbReference type="Proteomes" id="UP000018717"/>
    </source>
</evidence>
<dbReference type="Gene3D" id="3.40.50.300">
    <property type="entry name" value="P-loop containing nucleotide triphosphate hydrolases"/>
    <property type="match status" value="1"/>
</dbReference>
<dbReference type="GO" id="GO:0000731">
    <property type="term" value="P:DNA synthesis involved in DNA repair"/>
    <property type="evidence" value="ECO:0007669"/>
    <property type="project" value="TreeGrafter"/>
</dbReference>
<evidence type="ECO:0000259" key="1">
    <source>
        <dbReference type="Pfam" id="PF13175"/>
    </source>
</evidence>
<dbReference type="PANTHER" id="PTHR32182">
    <property type="entry name" value="DNA REPLICATION AND REPAIR PROTEIN RECF"/>
    <property type="match status" value="1"/>
</dbReference>
<name>V8I6M4_STRMT</name>
<dbReference type="PATRIC" id="fig|1415765.3.peg.1123"/>
<dbReference type="GO" id="GO:0006302">
    <property type="term" value="P:double-strand break repair"/>
    <property type="evidence" value="ECO:0007669"/>
    <property type="project" value="TreeGrafter"/>
</dbReference>